<organism evidence="11 13">
    <name type="scientific">Bacteroides xylanisolvens</name>
    <dbReference type="NCBI Taxonomy" id="371601"/>
    <lineage>
        <taxon>Bacteria</taxon>
        <taxon>Pseudomonadati</taxon>
        <taxon>Bacteroidota</taxon>
        <taxon>Bacteroidia</taxon>
        <taxon>Bacteroidales</taxon>
        <taxon>Bacteroidaceae</taxon>
        <taxon>Bacteroides</taxon>
    </lineage>
</organism>
<dbReference type="GO" id="GO:0043565">
    <property type="term" value="F:sequence-specific DNA binding"/>
    <property type="evidence" value="ECO:0007669"/>
    <property type="project" value="InterPro"/>
</dbReference>
<proteinExistence type="predicted"/>
<dbReference type="SMART" id="SM00448">
    <property type="entry name" value="REC"/>
    <property type="match status" value="1"/>
</dbReference>
<name>A0A1I5B3W0_9BACE</name>
<dbReference type="InterPro" id="IPR011006">
    <property type="entry name" value="CheY-like_superfamily"/>
</dbReference>
<dbReference type="EMBL" id="FOUM01000043">
    <property type="protein sequence ID" value="SFN69394.1"/>
    <property type="molecule type" value="Genomic_DNA"/>
</dbReference>
<evidence type="ECO:0000256" key="4">
    <source>
        <dbReference type="ARBA" id="ARBA00023125"/>
    </source>
</evidence>
<dbReference type="SUPFAM" id="SSF46689">
    <property type="entry name" value="Homeodomain-like"/>
    <property type="match status" value="1"/>
</dbReference>
<dbReference type="InterPro" id="IPR025944">
    <property type="entry name" value="Sigma_54_int_dom_CS"/>
</dbReference>
<dbReference type="Pfam" id="PF02954">
    <property type="entry name" value="HTH_8"/>
    <property type="match status" value="1"/>
</dbReference>
<dbReference type="PROSITE" id="PS50110">
    <property type="entry name" value="RESPONSE_REGULATORY"/>
    <property type="match status" value="1"/>
</dbReference>
<dbReference type="Proteomes" id="UP000183766">
    <property type="component" value="Unassembled WGS sequence"/>
</dbReference>
<dbReference type="Pfam" id="PF25601">
    <property type="entry name" value="AAA_lid_14"/>
    <property type="match status" value="1"/>
</dbReference>
<dbReference type="Gene3D" id="1.10.8.60">
    <property type="match status" value="1"/>
</dbReference>
<dbReference type="SMART" id="SM00382">
    <property type="entry name" value="AAA"/>
    <property type="match status" value="1"/>
</dbReference>
<evidence type="ECO:0000256" key="5">
    <source>
        <dbReference type="ARBA" id="ARBA00023159"/>
    </source>
</evidence>
<dbReference type="InterPro" id="IPR058031">
    <property type="entry name" value="AAA_lid_NorR"/>
</dbReference>
<keyword evidence="2" id="KW-0067">ATP-binding</keyword>
<dbReference type="FunFam" id="1.10.8.60:FF:000014">
    <property type="entry name" value="DNA-binding transcriptional regulator NtrC"/>
    <property type="match status" value="1"/>
</dbReference>
<accession>A0A1I5B3W0</accession>
<dbReference type="InterPro" id="IPR002197">
    <property type="entry name" value="HTH_Fis"/>
</dbReference>
<dbReference type="InterPro" id="IPR009057">
    <property type="entry name" value="Homeodomain-like_sf"/>
</dbReference>
<dbReference type="Proteomes" id="UP000183040">
    <property type="component" value="Unassembled WGS sequence"/>
</dbReference>
<dbReference type="Gene3D" id="3.40.50.2300">
    <property type="match status" value="1"/>
</dbReference>
<dbReference type="PROSITE" id="PS50045">
    <property type="entry name" value="SIGMA54_INTERACT_4"/>
    <property type="match status" value="1"/>
</dbReference>
<dbReference type="InterPro" id="IPR002078">
    <property type="entry name" value="Sigma_54_int"/>
</dbReference>
<evidence type="ECO:0000256" key="6">
    <source>
        <dbReference type="ARBA" id="ARBA00023163"/>
    </source>
</evidence>
<evidence type="ECO:0000256" key="3">
    <source>
        <dbReference type="ARBA" id="ARBA00023015"/>
    </source>
</evidence>
<dbReference type="InterPro" id="IPR027417">
    <property type="entry name" value="P-loop_NTPase"/>
</dbReference>
<dbReference type="InterPro" id="IPR003593">
    <property type="entry name" value="AAA+_ATPase"/>
</dbReference>
<evidence type="ECO:0000313" key="12">
    <source>
        <dbReference type="Proteomes" id="UP000183040"/>
    </source>
</evidence>
<feature type="domain" description="Sigma-54 factor interaction" evidence="8">
    <location>
        <begin position="157"/>
        <end position="386"/>
    </location>
</feature>
<dbReference type="Gene3D" id="3.40.50.300">
    <property type="entry name" value="P-loop containing nucleotide triphosphate hydrolases"/>
    <property type="match status" value="1"/>
</dbReference>
<keyword evidence="3" id="KW-0805">Transcription regulation</keyword>
<evidence type="ECO:0000256" key="7">
    <source>
        <dbReference type="PROSITE-ProRule" id="PRU00169"/>
    </source>
</evidence>
<evidence type="ECO:0000259" key="8">
    <source>
        <dbReference type="PROSITE" id="PS50045"/>
    </source>
</evidence>
<dbReference type="InterPro" id="IPR001789">
    <property type="entry name" value="Sig_transdc_resp-reg_receiver"/>
</dbReference>
<dbReference type="GO" id="GO:0005524">
    <property type="term" value="F:ATP binding"/>
    <property type="evidence" value="ECO:0007669"/>
    <property type="project" value="UniProtKB-KW"/>
</dbReference>
<dbReference type="CDD" id="cd00156">
    <property type="entry name" value="REC"/>
    <property type="match status" value="1"/>
</dbReference>
<feature type="domain" description="Response regulatory" evidence="9">
    <location>
        <begin position="9"/>
        <end position="128"/>
    </location>
</feature>
<evidence type="ECO:0000313" key="13">
    <source>
        <dbReference type="Proteomes" id="UP000183766"/>
    </source>
</evidence>
<dbReference type="Pfam" id="PF00158">
    <property type="entry name" value="Sigma54_activat"/>
    <property type="match status" value="1"/>
</dbReference>
<keyword evidence="6" id="KW-0804">Transcription</keyword>
<evidence type="ECO:0000313" key="11">
    <source>
        <dbReference type="EMBL" id="SFN69394.1"/>
    </source>
</evidence>
<feature type="modified residue" description="4-aspartylphosphate" evidence="7">
    <location>
        <position position="58"/>
    </location>
</feature>
<dbReference type="SUPFAM" id="SSF52172">
    <property type="entry name" value="CheY-like"/>
    <property type="match status" value="1"/>
</dbReference>
<sequence length="458" mass="51955">MEEVNKLGKILIVDDNEDVLFALNLLLEPYTEKIKVATTPDRIEYFMTTFHPDLILLDMNFSRDAISGQEGFESLKQILQIDPQAIVIFMTAYADTDKAVRAIKAGATDFIPKPWEKDKLLATLTSGMRLRQSQQEVSILKKQVEVLSGQNTSENDIIGESSVMQEVFTTINKLSNTDANILILGENGTGKDVIARLIYRCSPRYGKPFVTIDLGSIPEQLFESELFGFEKGAFTDAKKSKAGRMEVATNGTLFLDEIGNLSLPMQSKLLTAIEKRQISRLGSTQTVPIDVRLICATNADIRQMVEDGNFRQDLLYRINTIEIHIPPLRERGNDIILLADHFLDRYTRKYKKEIHGLTREAKNKLLKYTWPGNVRELQHTIERAVILGDGSMLKPENFLFHTTSKQKKEEEVVLNLEQLERQAIEKALRISNGNISRAAEYLGITRYALYRKLEKLGL</sequence>
<keyword evidence="4 11" id="KW-0238">DNA-binding</keyword>
<dbReference type="Gene3D" id="1.10.10.60">
    <property type="entry name" value="Homeodomain-like"/>
    <property type="match status" value="1"/>
</dbReference>
<dbReference type="PANTHER" id="PTHR32071">
    <property type="entry name" value="TRANSCRIPTIONAL REGULATORY PROTEIN"/>
    <property type="match status" value="1"/>
</dbReference>
<dbReference type="AlphaFoldDB" id="A0A1I5B3W0"/>
<reference evidence="11 12" key="2">
    <citation type="submission" date="2016-10" db="EMBL/GenBank/DDBJ databases">
        <authorList>
            <person name="de Groot N.N."/>
        </authorList>
    </citation>
    <scope>NUCLEOTIDE SEQUENCE [LARGE SCALE GENOMIC DNA]</scope>
    <source>
        <strain evidence="11">NLAE-zl-C202</strain>
        <strain evidence="10 12">NLAE-zl-G339</strain>
    </source>
</reference>
<dbReference type="PANTHER" id="PTHR32071:SF113">
    <property type="entry name" value="ALGINATE BIOSYNTHESIS TRANSCRIPTIONAL REGULATORY PROTEIN ALGB"/>
    <property type="match status" value="1"/>
</dbReference>
<evidence type="ECO:0000313" key="10">
    <source>
        <dbReference type="EMBL" id="SEA05790.1"/>
    </source>
</evidence>
<dbReference type="EMBL" id="FNRP01000002">
    <property type="protein sequence ID" value="SEA05790.1"/>
    <property type="molecule type" value="Genomic_DNA"/>
</dbReference>
<dbReference type="PRINTS" id="PR01590">
    <property type="entry name" value="HTHFIS"/>
</dbReference>
<dbReference type="GO" id="GO:0000160">
    <property type="term" value="P:phosphorelay signal transduction system"/>
    <property type="evidence" value="ECO:0007669"/>
    <property type="project" value="InterPro"/>
</dbReference>
<keyword evidence="7" id="KW-0597">Phosphoprotein</keyword>
<keyword evidence="1" id="KW-0547">Nucleotide-binding</keyword>
<dbReference type="PROSITE" id="PS00688">
    <property type="entry name" value="SIGMA54_INTERACT_3"/>
    <property type="match status" value="1"/>
</dbReference>
<dbReference type="FunFam" id="3.40.50.300:FF:000006">
    <property type="entry name" value="DNA-binding transcriptional regulator NtrC"/>
    <property type="match status" value="1"/>
</dbReference>
<reference evidence="13" key="1">
    <citation type="submission" date="2016-10" db="EMBL/GenBank/DDBJ databases">
        <authorList>
            <person name="Varghese N."/>
            <person name="Submissions S."/>
        </authorList>
    </citation>
    <scope>NUCLEOTIDE SEQUENCE [LARGE SCALE GENOMIC DNA]</scope>
    <source>
        <strain evidence="13">NLAE-zl-C202</strain>
    </source>
</reference>
<keyword evidence="5" id="KW-0010">Activator</keyword>
<gene>
    <name evidence="10" type="ORF">SAMN04487924_10247</name>
    <name evidence="11" type="ORF">SAMN05216250_1436</name>
</gene>
<dbReference type="CDD" id="cd00009">
    <property type="entry name" value="AAA"/>
    <property type="match status" value="1"/>
</dbReference>
<dbReference type="RefSeq" id="WP_074704631.1">
    <property type="nucleotide sequence ID" value="NZ_FNRP01000002.1"/>
</dbReference>
<dbReference type="GO" id="GO:0006355">
    <property type="term" value="P:regulation of DNA-templated transcription"/>
    <property type="evidence" value="ECO:0007669"/>
    <property type="project" value="InterPro"/>
</dbReference>
<protein>
    <submittedName>
        <fullName evidence="11">DNA-binding transcriptional response regulator, NtrC family, contains REC, AAA-type ATPase, and a Fis-type DNA-binding domains</fullName>
    </submittedName>
</protein>
<evidence type="ECO:0000256" key="1">
    <source>
        <dbReference type="ARBA" id="ARBA00022741"/>
    </source>
</evidence>
<evidence type="ECO:0000256" key="2">
    <source>
        <dbReference type="ARBA" id="ARBA00022840"/>
    </source>
</evidence>
<evidence type="ECO:0000259" key="9">
    <source>
        <dbReference type="PROSITE" id="PS50110"/>
    </source>
</evidence>
<dbReference type="Pfam" id="PF00072">
    <property type="entry name" value="Response_reg"/>
    <property type="match status" value="1"/>
</dbReference>
<dbReference type="SUPFAM" id="SSF52540">
    <property type="entry name" value="P-loop containing nucleoside triphosphate hydrolases"/>
    <property type="match status" value="1"/>
</dbReference>